<dbReference type="InterPro" id="IPR049052">
    <property type="entry name" value="nSTAND1"/>
</dbReference>
<dbReference type="GO" id="GO:0005524">
    <property type="term" value="F:ATP binding"/>
    <property type="evidence" value="ECO:0007669"/>
    <property type="project" value="UniProtKB-KW"/>
</dbReference>
<evidence type="ECO:0000313" key="4">
    <source>
        <dbReference type="Proteomes" id="UP000324611"/>
    </source>
</evidence>
<accession>A0A5B2VV92</accession>
<reference evidence="3 4" key="2">
    <citation type="submission" date="2019-09" db="EMBL/GenBank/DDBJ databases">
        <authorList>
            <person name="Jin C."/>
        </authorList>
    </citation>
    <scope>NUCLEOTIDE SEQUENCE [LARGE SCALE GENOMIC DNA]</scope>
    <source>
        <strain evidence="3 4">BN140078</strain>
    </source>
</reference>
<gene>
    <name evidence="3" type="ORF">F0L74_08575</name>
</gene>
<dbReference type="EMBL" id="VUOC01000002">
    <property type="protein sequence ID" value="KAA2242580.1"/>
    <property type="molecule type" value="Genomic_DNA"/>
</dbReference>
<protein>
    <submittedName>
        <fullName evidence="3">ATP-binding protein</fullName>
    </submittedName>
</protein>
<dbReference type="SUPFAM" id="SSF52540">
    <property type="entry name" value="P-loop containing nucleoside triphosphate hydrolases"/>
    <property type="match status" value="1"/>
</dbReference>
<organism evidence="3 4">
    <name type="scientific">Chitinophaga agrisoli</name>
    <dbReference type="NCBI Taxonomy" id="2607653"/>
    <lineage>
        <taxon>Bacteria</taxon>
        <taxon>Pseudomonadati</taxon>
        <taxon>Bacteroidota</taxon>
        <taxon>Chitinophagia</taxon>
        <taxon>Chitinophagales</taxon>
        <taxon>Chitinophagaceae</taxon>
        <taxon>Chitinophaga</taxon>
    </lineage>
</organism>
<keyword evidence="1" id="KW-0812">Transmembrane</keyword>
<proteinExistence type="predicted"/>
<dbReference type="RefSeq" id="WP_149837452.1">
    <property type="nucleotide sequence ID" value="NZ_VUOC01000002.1"/>
</dbReference>
<dbReference type="Proteomes" id="UP000324611">
    <property type="component" value="Unassembled WGS sequence"/>
</dbReference>
<evidence type="ECO:0000313" key="3">
    <source>
        <dbReference type="EMBL" id="KAA2242580.1"/>
    </source>
</evidence>
<comment type="caution">
    <text evidence="3">The sequence shown here is derived from an EMBL/GenBank/DDBJ whole genome shotgun (WGS) entry which is preliminary data.</text>
</comment>
<dbReference type="Pfam" id="PF20703">
    <property type="entry name" value="nSTAND1"/>
    <property type="match status" value="1"/>
</dbReference>
<dbReference type="AlphaFoldDB" id="A0A5B2VV92"/>
<reference evidence="3 4" key="1">
    <citation type="submission" date="2019-09" db="EMBL/GenBank/DDBJ databases">
        <title>Chitinophaga ginsengihumi sp. nov., isolated from soil of ginseng rhizosphere.</title>
        <authorList>
            <person name="Lee J."/>
        </authorList>
    </citation>
    <scope>NUCLEOTIDE SEQUENCE [LARGE SCALE GENOMIC DNA]</scope>
    <source>
        <strain evidence="3 4">BN140078</strain>
    </source>
</reference>
<sequence length="998" mass="114982">MSSPQLKSPFKFLDPYGPQDSEIFFGRKDEEDLLYQYINKNRLVLVYGTSGTGKTSLVQCGLSKRLEVTDWVPFYIRRGNNINESVTRALHGCKAMQDSDIVADGNGSLIKALEQVNVYYLRPVYLIFDQFEELLIMGDEDEKQAFIKLVHTIFTSPQTKFCSLLFILREEYFAWMEPFEKLIPGFSDRRLRVENMRPQQVKDVILRSCEAFNITLEDGSKNIDQIIDTVANKTNIPLPYLQVYLDQLWREDYKRTYPQGYPGKEDPPPLVITTKEIEACGKIKDVLQRFLVERKDTIQKELKEKFPNIPDNFTAKVLDSFVSFKGTKRPLAYQVENDNIVLSSTTAPELADLPANALHNCLTELERSRIIRMDGSYVELAHDVLAALIDDMRSDMERRLNEIRYQISNRREEYRYTGDVLSIKELNYYDEYLDKLHLNDELMNFYRFSQQKRLEEEDNTRGLKKQLYRRKLLGYLSLILIPVVFLLTITIRKISRDSNRNLGLLFLASKLKTTTKLNGLNMIPIIKEKLYGEDSAAVNATLLEYMQSQDVQSLFSAYSDTLASTSLAEAEINISPDGRYILYLDKKDTSWVVRDDTGGVQRRFKDVEYVYFTNRAAIAVIAKKYTPPAVATNSVLQNNYAGLPRDVLIYDCNTGDTLAYIQLRYQQYMYPFRFVYRRFEREYDSYRVRYLSNGNLLLPYCEIDRNGIQKGKVRLMRDTLVVQELPSELSISTAKDNSMFMTGALYASPTFDANVYNANGERTGIINGAYFADFSDDEGIFYTTKDFLYAVKGRDTFRTVAFDPRYAYADIDKDFLLMETNSVGTPDTLQIKHIRTAGTFTYPEKLIGINYDQQVVITQFKRRPLSADQPPPATLYRRPFQRGAVLSYTIQEGINKAVYNSAVDEIMVLTATNRLLLLRSNMSVKTALQLTPNDVFGLSKNGKRFFYVRDQYLTVFNNDSANVNVFDPVQSAKLLEGPSPIYQPLPQDTLRAYGLIFK</sequence>
<keyword evidence="1" id="KW-1133">Transmembrane helix</keyword>
<name>A0A5B2VV92_9BACT</name>
<evidence type="ECO:0000256" key="1">
    <source>
        <dbReference type="SAM" id="Phobius"/>
    </source>
</evidence>
<keyword evidence="1" id="KW-0472">Membrane</keyword>
<evidence type="ECO:0000259" key="2">
    <source>
        <dbReference type="Pfam" id="PF20703"/>
    </source>
</evidence>
<dbReference type="Gene3D" id="3.40.50.300">
    <property type="entry name" value="P-loop containing nucleotide triphosphate hydrolases"/>
    <property type="match status" value="1"/>
</dbReference>
<keyword evidence="3" id="KW-0547">Nucleotide-binding</keyword>
<feature type="domain" description="Novel STAND NTPase 1" evidence="2">
    <location>
        <begin position="9"/>
        <end position="393"/>
    </location>
</feature>
<keyword evidence="4" id="KW-1185">Reference proteome</keyword>
<feature type="transmembrane region" description="Helical" evidence="1">
    <location>
        <begin position="472"/>
        <end position="491"/>
    </location>
</feature>
<keyword evidence="3" id="KW-0067">ATP-binding</keyword>
<dbReference type="InterPro" id="IPR027417">
    <property type="entry name" value="P-loop_NTPase"/>
</dbReference>